<dbReference type="Proteomes" id="UP000019335">
    <property type="component" value="Chromosome 13"/>
</dbReference>
<dbReference type="SUPFAM" id="SSF51905">
    <property type="entry name" value="FAD/NAD(P)-binding domain"/>
    <property type="match status" value="1"/>
</dbReference>
<evidence type="ECO:0000256" key="1">
    <source>
        <dbReference type="SAM" id="MobiDB-lite"/>
    </source>
</evidence>
<dbReference type="Pfam" id="PF01593">
    <property type="entry name" value="Amino_oxidase"/>
    <property type="match status" value="1"/>
</dbReference>
<name>W7TM00_9STRA</name>
<evidence type="ECO:0000259" key="3">
    <source>
        <dbReference type="Pfam" id="PF01593"/>
    </source>
</evidence>
<dbReference type="Pfam" id="PF13450">
    <property type="entry name" value="NAD_binding_8"/>
    <property type="match status" value="1"/>
</dbReference>
<reference evidence="4 5" key="1">
    <citation type="journal article" date="2014" name="Mol. Plant">
        <title>Chromosome Scale Genome Assembly and Transcriptome Profiling of Nannochloropsis gaditana in Nitrogen Depletion.</title>
        <authorList>
            <person name="Corteggiani Carpinelli E."/>
            <person name="Telatin A."/>
            <person name="Vitulo N."/>
            <person name="Forcato C."/>
            <person name="D'Angelo M."/>
            <person name="Schiavon R."/>
            <person name="Vezzi A."/>
            <person name="Giacometti G.M."/>
            <person name="Morosinotto T."/>
            <person name="Valle G."/>
        </authorList>
    </citation>
    <scope>NUCLEOTIDE SEQUENCE [LARGE SCALE GENOMIC DNA]</scope>
    <source>
        <strain evidence="4 5">B-31</strain>
    </source>
</reference>
<sequence>MKSTPWIPPSSSVPGRPRPRVYLLISCLLLLFILEVYTFLTTQVLRESSVTISHNKFRLQSRISALPPKQIVVIGAGIGGLVTAGRLARATRGRNVSITIVEKNDRESAGGRLGEYTWEGHRWETGPSLLLLPDVYMEIFEHLGGSFPSASNSTTERTSKDDMTRTSAVKCGGGRWERQAEPPIASGGSVSDGIGPSRLTKVEPSYLVIFGDNDRLELYSNRSRMVEAINRLEPGGFPRYQDYLESAQNNLDFGLSAFIKESPQWEYFPAFCRNLNLNARFWPLASHHRQLEGLFDSKKLQAALSFQDLYVGLTPYEAPAVFSLLQAIELNQGVFYPLGGFAQVSRELLRLVEANGVCCLFDSPVAEILVESAGTGLRTRGVRLQNHHVLPADLVVSNVDLPYTNKYLFSRLHAQSKDHDTRGFSSSVISFLWAFDRPLPSLRHHTTFLAAREEEVEAEGGRKEGGRSGAKEGIDPAKAAWEAVFKDKRFDGRFLNFYVHAPARTDTSVCPPGHDAVMVLVPCPVLGKEGGGQEEEEEEARMIADAREAVLARFESVMRMEDVRDSLIHERVIGPREWREKYSLSRGAVFGLKHDLGQLSVLRPGRKHVGGRKRLGEGGKEEGREGGGAIEGMYYCGASSRPGNGVPLVMVGAKLLSEMILQECFPE</sequence>
<evidence type="ECO:0000256" key="2">
    <source>
        <dbReference type="SAM" id="Phobius"/>
    </source>
</evidence>
<dbReference type="InterPro" id="IPR002937">
    <property type="entry name" value="Amino_oxidase"/>
</dbReference>
<proteinExistence type="predicted"/>
<dbReference type="PANTHER" id="PTHR43734:SF1">
    <property type="entry name" value="PHYTOENE DESATURASE"/>
    <property type="match status" value="1"/>
</dbReference>
<evidence type="ECO:0000313" key="5">
    <source>
        <dbReference type="Proteomes" id="UP000019335"/>
    </source>
</evidence>
<keyword evidence="2" id="KW-1133">Transmembrane helix</keyword>
<dbReference type="GO" id="GO:0016491">
    <property type="term" value="F:oxidoreductase activity"/>
    <property type="evidence" value="ECO:0007669"/>
    <property type="project" value="InterPro"/>
</dbReference>
<dbReference type="EMBL" id="AZIL01001190">
    <property type="protein sequence ID" value="EWM24528.1"/>
    <property type="molecule type" value="Genomic_DNA"/>
</dbReference>
<dbReference type="Gene3D" id="3.50.50.60">
    <property type="entry name" value="FAD/NAD(P)-binding domain"/>
    <property type="match status" value="2"/>
</dbReference>
<gene>
    <name evidence="4" type="ORF">Naga_100427g4</name>
</gene>
<comment type="caution">
    <text evidence="4">The sequence shown here is derived from an EMBL/GenBank/DDBJ whole genome shotgun (WGS) entry which is preliminary data.</text>
</comment>
<accession>W7TM00</accession>
<dbReference type="AlphaFoldDB" id="W7TM00"/>
<organism evidence="4 5">
    <name type="scientific">Nannochloropsis gaditana</name>
    <dbReference type="NCBI Taxonomy" id="72520"/>
    <lineage>
        <taxon>Eukaryota</taxon>
        <taxon>Sar</taxon>
        <taxon>Stramenopiles</taxon>
        <taxon>Ochrophyta</taxon>
        <taxon>Eustigmatophyceae</taxon>
        <taxon>Eustigmatales</taxon>
        <taxon>Monodopsidaceae</taxon>
        <taxon>Nannochloropsis</taxon>
    </lineage>
</organism>
<dbReference type="InterPro" id="IPR036188">
    <property type="entry name" value="FAD/NAD-bd_sf"/>
</dbReference>
<feature type="transmembrane region" description="Helical" evidence="2">
    <location>
        <begin position="21"/>
        <end position="40"/>
    </location>
</feature>
<feature type="compositionally biased region" description="Basic and acidic residues" evidence="1">
    <location>
        <begin position="459"/>
        <end position="473"/>
    </location>
</feature>
<keyword evidence="2" id="KW-0472">Membrane</keyword>
<feature type="region of interest" description="Disordered" evidence="1">
    <location>
        <begin position="147"/>
        <end position="196"/>
    </location>
</feature>
<protein>
    <submittedName>
        <fullName evidence="4">Phytoene dehydrogenase</fullName>
    </submittedName>
</protein>
<keyword evidence="2" id="KW-0812">Transmembrane</keyword>
<dbReference type="EMBL" id="AZIL01001190">
    <property type="protein sequence ID" value="EWM24529.1"/>
    <property type="molecule type" value="Genomic_DNA"/>
</dbReference>
<feature type="domain" description="Amine oxidase" evidence="3">
    <location>
        <begin position="290"/>
        <end position="438"/>
    </location>
</feature>
<keyword evidence="5" id="KW-1185">Reference proteome</keyword>
<dbReference type="OrthoDB" id="7777654at2759"/>
<evidence type="ECO:0000313" key="4">
    <source>
        <dbReference type="EMBL" id="EWM24528.1"/>
    </source>
</evidence>
<feature type="region of interest" description="Disordered" evidence="1">
    <location>
        <begin position="453"/>
        <end position="473"/>
    </location>
</feature>
<dbReference type="PANTHER" id="PTHR43734">
    <property type="entry name" value="PHYTOENE DESATURASE"/>
    <property type="match status" value="1"/>
</dbReference>